<gene>
    <name evidence="2" type="ORF">PFFCH_00055</name>
</gene>
<dbReference type="AlphaFoldDB" id="A0A024VVN9"/>
<dbReference type="OrthoDB" id="270720at2759"/>
<evidence type="ECO:0000313" key="3">
    <source>
        <dbReference type="Proteomes" id="UP000030656"/>
    </source>
</evidence>
<keyword evidence="1" id="KW-0677">Repeat</keyword>
<dbReference type="Gene3D" id="2.20.110.10">
    <property type="entry name" value="Histone H3 K4-specific methyltransferase SET7/9 N-terminal domain"/>
    <property type="match status" value="1"/>
</dbReference>
<reference evidence="2 3" key="2">
    <citation type="submission" date="2013-02" db="EMBL/GenBank/DDBJ databases">
        <title>The Genome Sequence of Plasmodium falciparum FCH/4.</title>
        <authorList>
            <consortium name="The Broad Institute Genome Sequencing Platform"/>
            <consortium name="The Broad Institute Genome Sequencing Center for Infectious Disease"/>
            <person name="Neafsey D."/>
            <person name="Cheeseman I."/>
            <person name="Volkman S."/>
            <person name="Adams J."/>
            <person name="Walker B."/>
            <person name="Young S.K."/>
            <person name="Zeng Q."/>
            <person name="Gargeya S."/>
            <person name="Fitzgerald M."/>
            <person name="Haas B."/>
            <person name="Abouelleil A."/>
            <person name="Alvarado L."/>
            <person name="Arachchi H.M."/>
            <person name="Berlin A.M."/>
            <person name="Chapman S.B."/>
            <person name="Dewar J."/>
            <person name="Goldberg J."/>
            <person name="Griggs A."/>
            <person name="Gujja S."/>
            <person name="Hansen M."/>
            <person name="Howarth C."/>
            <person name="Imamovic A."/>
            <person name="Larimer J."/>
            <person name="McCowan C."/>
            <person name="Murphy C."/>
            <person name="Neiman D."/>
            <person name="Pearson M."/>
            <person name="Priest M."/>
            <person name="Roberts A."/>
            <person name="Saif S."/>
            <person name="Shea T."/>
            <person name="Sisk P."/>
            <person name="Sykes S."/>
            <person name="Wortman J."/>
            <person name="Nusbaum C."/>
            <person name="Birren B."/>
        </authorList>
    </citation>
    <scope>NUCLEOTIDE SEQUENCE [LARGE SCALE GENOMIC DNA]</scope>
    <source>
        <strain evidence="2 3">FCH/4</strain>
    </source>
</reference>
<reference evidence="2 3" key="1">
    <citation type="submission" date="2013-02" db="EMBL/GenBank/DDBJ databases">
        <title>The Genome Annotation of Plasmodium falciparum FCH/4.</title>
        <authorList>
            <consortium name="The Broad Institute Genome Sequencing Platform"/>
            <consortium name="The Broad Institute Genome Sequencing Center for Infectious Disease"/>
            <person name="Neafsey D."/>
            <person name="Hoffman S."/>
            <person name="Volkman S."/>
            <person name="Rosenthal P."/>
            <person name="Walker B."/>
            <person name="Young S.K."/>
            <person name="Zeng Q."/>
            <person name="Gargeya S."/>
            <person name="Fitzgerald M."/>
            <person name="Haas B."/>
            <person name="Abouelleil A."/>
            <person name="Allen A.W."/>
            <person name="Alvarado L."/>
            <person name="Arachchi H.M."/>
            <person name="Berlin A.M."/>
            <person name="Chapman S.B."/>
            <person name="Gainer-Dewar J."/>
            <person name="Goldberg J."/>
            <person name="Griggs A."/>
            <person name="Gujja S."/>
            <person name="Hansen M."/>
            <person name="Howarth C."/>
            <person name="Imamovic A."/>
            <person name="Ireland A."/>
            <person name="Larimer J."/>
            <person name="McCowan C."/>
            <person name="Murphy C."/>
            <person name="Pearson M."/>
            <person name="Poon T.W."/>
            <person name="Priest M."/>
            <person name="Roberts A."/>
            <person name="Saif S."/>
            <person name="Shea T."/>
            <person name="Sisk P."/>
            <person name="Sykes S."/>
            <person name="Wortman J."/>
            <person name="Nusbaum C."/>
            <person name="Birren B."/>
        </authorList>
    </citation>
    <scope>NUCLEOTIDE SEQUENCE [LARGE SCALE GENOMIC DNA]</scope>
    <source>
        <strain evidence="2 3">FCH/4</strain>
    </source>
</reference>
<protein>
    <recommendedName>
        <fullName evidence="4">MORN repeat protein</fullName>
    </recommendedName>
</protein>
<dbReference type="InterPro" id="IPR003409">
    <property type="entry name" value="MORN"/>
</dbReference>
<dbReference type="Proteomes" id="UP000030656">
    <property type="component" value="Unassembled WGS sequence"/>
</dbReference>
<proteinExistence type="predicted"/>
<evidence type="ECO:0008006" key="4">
    <source>
        <dbReference type="Google" id="ProtNLM"/>
    </source>
</evidence>
<sequence>MNIILFICLFYFSNSIFRKYTHHKKRYKEIIQDILNDNKLLNLHFKRYKEKYKKKKKKKLHISSKRKKDKRNLDLYCKKKKKKIIYTHLFLPTRLREKINKSSNYNYLNKEGENIINKEEENILHKEEEHILHKDEEENILYNNILNKYIIRRSKRNFENGKKKGIGFQRYQNGDFYYGEWENNKKNGKGIYYFYSTKEYYCGEWNKGNFNNGSWVISEDVKYVGTYFKNKPKFKGNFLFSNNMKINVFFHQFVNLSNMNEEEIQLIWKNV</sequence>
<dbReference type="EMBL" id="KI927792">
    <property type="protein sequence ID" value="ETW32532.1"/>
    <property type="molecule type" value="Genomic_DNA"/>
</dbReference>
<dbReference type="SUPFAM" id="SSF82185">
    <property type="entry name" value="Histone H3 K4-specific methyltransferase SET7/9 N-terminal domain"/>
    <property type="match status" value="1"/>
</dbReference>
<dbReference type="PANTHER" id="PTHR43215">
    <property type="entry name" value="RADIAL SPOKE HEAD 1 HOMOLOG"/>
    <property type="match status" value="1"/>
</dbReference>
<name>A0A024VVN9_PLAFA</name>
<evidence type="ECO:0000313" key="2">
    <source>
        <dbReference type="EMBL" id="ETW32532.1"/>
    </source>
</evidence>
<accession>A0A024VVN9</accession>
<organism evidence="2 3">
    <name type="scientific">Plasmodium falciparum FCH/4</name>
    <dbReference type="NCBI Taxonomy" id="1036724"/>
    <lineage>
        <taxon>Eukaryota</taxon>
        <taxon>Sar</taxon>
        <taxon>Alveolata</taxon>
        <taxon>Apicomplexa</taxon>
        <taxon>Aconoidasida</taxon>
        <taxon>Haemosporida</taxon>
        <taxon>Plasmodiidae</taxon>
        <taxon>Plasmodium</taxon>
        <taxon>Plasmodium (Laverania)</taxon>
    </lineage>
</organism>
<dbReference type="PANTHER" id="PTHR43215:SF14">
    <property type="entry name" value="RADIAL SPOKE HEAD 1 HOMOLOG"/>
    <property type="match status" value="1"/>
</dbReference>
<dbReference type="SMART" id="SM00698">
    <property type="entry name" value="MORN"/>
    <property type="match status" value="2"/>
</dbReference>
<evidence type="ECO:0000256" key="1">
    <source>
        <dbReference type="ARBA" id="ARBA00022737"/>
    </source>
</evidence>